<evidence type="ECO:0000256" key="4">
    <source>
        <dbReference type="ARBA" id="ARBA00023277"/>
    </source>
</evidence>
<dbReference type="PANTHER" id="PTHR43772">
    <property type="entry name" value="ENDO-1,4-BETA-XYLANASE"/>
    <property type="match status" value="1"/>
</dbReference>
<protein>
    <submittedName>
        <fullName evidence="9">BNR repeat-like domain-containing protein</fullName>
    </submittedName>
</protein>
<dbReference type="Proteomes" id="UP000320300">
    <property type="component" value="Unassembled WGS sequence"/>
</dbReference>
<dbReference type="Pfam" id="PF13088">
    <property type="entry name" value="BNR_2"/>
    <property type="match status" value="1"/>
</dbReference>
<dbReference type="RefSeq" id="WP_185960444.1">
    <property type="nucleotide sequence ID" value="NZ_CBCSJO010000001.1"/>
</dbReference>
<sequence length="693" mass="76433">MNFKHFVRKGKYIVVLLALVHTGCEPKLAMTKTAEATATGEIVWDYTTLKRVSASSADNKYAGYARMIQRPDQSLLCIYEYDGNIVVARSSDLGTTWSAPVTVATKQNGINMAVPDILELQDHSLLACYNGRPYQIDPSRKFSIKTKKSTDGGSTWNDEKVLYEAGYQFENGCWEPSAIQLPSGEIQLFFANEGIYTSSSEQNISLLRSADNGESWTKTPEIVSFSATKRDGMPVPVLLKNGQEIAFSIEDNSSGNFKPVIIRNTLQENWAQTVDAASKNRTYALAEKIGNEIYAGAPFLRQLKTGETILSYQGTEGRVNNLDFADMKVVVGSSEAKDFSSKSTPFVIPGDKSCLWNSLCILNDDTIIAITSTNAYSNHSEVWMVKGKYRAGSPRQAQSIYQADPTIFFDKGTYYLYGTSSDNGFLVYASKDLKSWTGPAGSKNGYALSKGDAFGTKGFWAPQVYSHNNKYYMAYTADEQIAIAQSDSPLGPFTQAVKKNISGTGKQIDPFVFFDTDGKPFLYHVKLQEGNRIFVSEMKTDLTDIIPGTARECISGTAPWENTAQNNWPVTEGPTVVKEGKYYFMIYSANDFRSSDYAVGYATSKSPEGPWTKYEGNPIISKKTVKHNGTGHGDLFKDASGKYHYVMHTHFSDTQVSPRKTGLINMEFTGNGDSPSLLTADSSSFSLLSAPIY</sequence>
<dbReference type="InterPro" id="IPR052176">
    <property type="entry name" value="Glycosyl_Hydrlase_43_Enz"/>
</dbReference>
<dbReference type="GO" id="GO:0045493">
    <property type="term" value="P:xylan catabolic process"/>
    <property type="evidence" value="ECO:0007669"/>
    <property type="project" value="UniProtKB-KW"/>
</dbReference>
<evidence type="ECO:0000313" key="10">
    <source>
        <dbReference type="Proteomes" id="UP000320300"/>
    </source>
</evidence>
<evidence type="ECO:0000313" key="9">
    <source>
        <dbReference type="EMBL" id="SMO65931.1"/>
    </source>
</evidence>
<keyword evidence="10" id="KW-1185">Reference proteome</keyword>
<evidence type="ECO:0000259" key="8">
    <source>
        <dbReference type="Pfam" id="PF13088"/>
    </source>
</evidence>
<evidence type="ECO:0000256" key="1">
    <source>
        <dbReference type="ARBA" id="ARBA00009865"/>
    </source>
</evidence>
<keyword evidence="3" id="KW-0378">Hydrolase</keyword>
<proteinExistence type="inferred from homology"/>
<reference evidence="9 10" key="1">
    <citation type="submission" date="2017-05" db="EMBL/GenBank/DDBJ databases">
        <authorList>
            <person name="Varghese N."/>
            <person name="Submissions S."/>
        </authorList>
    </citation>
    <scope>NUCLEOTIDE SEQUENCE [LARGE SCALE GENOMIC DNA]</scope>
    <source>
        <strain evidence="9 10">DSM 19036</strain>
    </source>
</reference>
<feature type="site" description="Important for catalytic activity, responsible for pKa modulation of the active site Glu and correct orientation of both the proton donor and substrate" evidence="7">
    <location>
        <position position="509"/>
    </location>
</feature>
<dbReference type="Pfam" id="PF04616">
    <property type="entry name" value="Glyco_hydro_43"/>
    <property type="match status" value="1"/>
</dbReference>
<dbReference type="Gene3D" id="2.120.10.10">
    <property type="match status" value="1"/>
</dbReference>
<dbReference type="SUPFAM" id="SSF75005">
    <property type="entry name" value="Arabinanase/levansucrase/invertase"/>
    <property type="match status" value="1"/>
</dbReference>
<dbReference type="InterPro" id="IPR023296">
    <property type="entry name" value="Glyco_hydro_beta-prop_sf"/>
</dbReference>
<dbReference type="PANTHER" id="PTHR43772:SF2">
    <property type="entry name" value="PUTATIVE (AFU_ORTHOLOGUE AFUA_2G04480)-RELATED"/>
    <property type="match status" value="1"/>
</dbReference>
<dbReference type="InterPro" id="IPR006710">
    <property type="entry name" value="Glyco_hydro_43"/>
</dbReference>
<dbReference type="SUPFAM" id="SSF50939">
    <property type="entry name" value="Sialidases"/>
    <property type="match status" value="1"/>
</dbReference>
<accession>A0A521D4C2</accession>
<dbReference type="GO" id="GO:0004553">
    <property type="term" value="F:hydrolase activity, hydrolyzing O-glycosyl compounds"/>
    <property type="evidence" value="ECO:0007669"/>
    <property type="project" value="InterPro"/>
</dbReference>
<dbReference type="Gene3D" id="2.115.10.20">
    <property type="entry name" value="Glycosyl hydrolase domain, family 43"/>
    <property type="match status" value="1"/>
</dbReference>
<keyword evidence="2" id="KW-0624">Polysaccharide degradation</keyword>
<dbReference type="EMBL" id="FXTN01000004">
    <property type="protein sequence ID" value="SMO65931.1"/>
    <property type="molecule type" value="Genomic_DNA"/>
</dbReference>
<dbReference type="CDD" id="cd08991">
    <property type="entry name" value="GH43_HoAraf43-like"/>
    <property type="match status" value="1"/>
</dbReference>
<feature type="active site" description="Proton donor" evidence="6">
    <location>
        <position position="572"/>
    </location>
</feature>
<dbReference type="InterPro" id="IPR011040">
    <property type="entry name" value="Sialidase"/>
</dbReference>
<feature type="domain" description="Sialidase" evidence="8">
    <location>
        <begin position="137"/>
        <end position="223"/>
    </location>
</feature>
<organism evidence="9 10">
    <name type="scientific">Pedobacter westerhofensis</name>
    <dbReference type="NCBI Taxonomy" id="425512"/>
    <lineage>
        <taxon>Bacteria</taxon>
        <taxon>Pseudomonadati</taxon>
        <taxon>Bacteroidota</taxon>
        <taxon>Sphingobacteriia</taxon>
        <taxon>Sphingobacteriales</taxon>
        <taxon>Sphingobacteriaceae</taxon>
        <taxon>Pedobacter</taxon>
    </lineage>
</organism>
<dbReference type="InterPro" id="IPR036278">
    <property type="entry name" value="Sialidase_sf"/>
</dbReference>
<evidence type="ECO:0000256" key="3">
    <source>
        <dbReference type="ARBA" id="ARBA00022801"/>
    </source>
</evidence>
<evidence type="ECO:0000256" key="5">
    <source>
        <dbReference type="ARBA" id="ARBA00023295"/>
    </source>
</evidence>
<gene>
    <name evidence="9" type="ORF">SAMN06265348_104430</name>
</gene>
<evidence type="ECO:0000256" key="2">
    <source>
        <dbReference type="ARBA" id="ARBA00022651"/>
    </source>
</evidence>
<dbReference type="CDD" id="cd15482">
    <property type="entry name" value="Sialidase_non-viral"/>
    <property type="match status" value="1"/>
</dbReference>
<keyword evidence="4" id="KW-0119">Carbohydrate metabolism</keyword>
<evidence type="ECO:0000256" key="7">
    <source>
        <dbReference type="PIRSR" id="PIRSR606710-2"/>
    </source>
</evidence>
<dbReference type="AlphaFoldDB" id="A0A521D4C2"/>
<keyword evidence="5" id="KW-0326">Glycosidase</keyword>
<keyword evidence="2" id="KW-0858">Xylan degradation</keyword>
<feature type="active site" description="Proton acceptor" evidence="6">
    <location>
        <position position="404"/>
    </location>
</feature>
<comment type="similarity">
    <text evidence="1">Belongs to the glycosyl hydrolase 43 family.</text>
</comment>
<evidence type="ECO:0000256" key="6">
    <source>
        <dbReference type="PIRSR" id="PIRSR606710-1"/>
    </source>
</evidence>
<name>A0A521D4C2_9SPHI</name>